<feature type="region of interest" description="Disordered" evidence="9">
    <location>
        <begin position="347"/>
        <end position="378"/>
    </location>
</feature>
<feature type="binding site" evidence="7">
    <location>
        <position position="258"/>
    </location>
    <ligand>
        <name>Mg(2+)</name>
        <dbReference type="ChEBI" id="CHEBI:18420"/>
    </ligand>
</feature>
<comment type="function">
    <text evidence="7">Exhibits a very high intrinsic GTPase hydrolysis rate. Involved in the addition of a carboxymethylaminomethyl (cmnm) group at the wobble position (U34) of certain tRNAs, forming tRNA-cmnm(5)s(2)U34.</text>
</comment>
<dbReference type="Gene3D" id="3.30.1360.120">
    <property type="entry name" value="Probable tRNA modification gtpase trme, domain 1"/>
    <property type="match status" value="1"/>
</dbReference>
<dbReference type="PANTHER" id="PTHR42714:SF2">
    <property type="entry name" value="TRNA MODIFICATION GTPASE GTPBP3, MITOCHONDRIAL"/>
    <property type="match status" value="1"/>
</dbReference>
<feature type="binding site" evidence="7">
    <location>
        <position position="233"/>
    </location>
    <ligand>
        <name>K(+)</name>
        <dbReference type="ChEBI" id="CHEBI:29103"/>
    </ligand>
</feature>
<evidence type="ECO:0000313" key="11">
    <source>
        <dbReference type="EMBL" id="MFD2522851.1"/>
    </source>
</evidence>
<feature type="binding site" evidence="7">
    <location>
        <position position="254"/>
    </location>
    <ligand>
        <name>K(+)</name>
        <dbReference type="ChEBI" id="CHEBI:29103"/>
    </ligand>
</feature>
<evidence type="ECO:0000256" key="8">
    <source>
        <dbReference type="RuleBase" id="RU003313"/>
    </source>
</evidence>
<evidence type="ECO:0000256" key="2">
    <source>
        <dbReference type="ARBA" id="ARBA00022694"/>
    </source>
</evidence>
<reference evidence="12" key="1">
    <citation type="journal article" date="2019" name="Int. J. Syst. Evol. Microbiol.">
        <title>The Global Catalogue of Microorganisms (GCM) 10K type strain sequencing project: providing services to taxonomists for standard genome sequencing and annotation.</title>
        <authorList>
            <consortium name="The Broad Institute Genomics Platform"/>
            <consortium name="The Broad Institute Genome Sequencing Center for Infectious Disease"/>
            <person name="Wu L."/>
            <person name="Ma J."/>
        </authorList>
    </citation>
    <scope>NUCLEOTIDE SEQUENCE [LARGE SCALE GENOMIC DNA]</scope>
    <source>
        <strain evidence="12">KCTC 52344</strain>
    </source>
</reference>
<evidence type="ECO:0000256" key="4">
    <source>
        <dbReference type="ARBA" id="ARBA00022842"/>
    </source>
</evidence>
<feature type="binding site" evidence="7">
    <location>
        <begin position="277"/>
        <end position="280"/>
    </location>
    <ligand>
        <name>GTP</name>
        <dbReference type="ChEBI" id="CHEBI:37565"/>
    </ligand>
</feature>
<organism evidence="11 12">
    <name type="scientific">Emticicia soli</name>
    <dbReference type="NCBI Taxonomy" id="2027878"/>
    <lineage>
        <taxon>Bacteria</taxon>
        <taxon>Pseudomonadati</taxon>
        <taxon>Bacteroidota</taxon>
        <taxon>Cytophagia</taxon>
        <taxon>Cytophagales</taxon>
        <taxon>Leadbetterellaceae</taxon>
        <taxon>Emticicia</taxon>
    </lineage>
</organism>
<dbReference type="NCBIfam" id="TIGR00450">
    <property type="entry name" value="mnmE_trmE_thdF"/>
    <property type="match status" value="1"/>
</dbReference>
<dbReference type="InterPro" id="IPR027417">
    <property type="entry name" value="P-loop_NTPase"/>
</dbReference>
<comment type="similarity">
    <text evidence="1 7 8">Belongs to the TRAFAC class TrmE-Era-EngA-EngB-Septin-like GTPase superfamily. TrmE GTPase family.</text>
</comment>
<comment type="caution">
    <text evidence="7">Lacks conserved residue(s) required for the propagation of feature annotation.</text>
</comment>
<feature type="binding site" evidence="7">
    <location>
        <position position="257"/>
    </location>
    <ligand>
        <name>K(+)</name>
        <dbReference type="ChEBI" id="CHEBI:29103"/>
    </ligand>
</feature>
<dbReference type="InterPro" id="IPR027368">
    <property type="entry name" value="MnmE_dom2"/>
</dbReference>
<name>A0ABW5J9Y3_9BACT</name>
<evidence type="ECO:0000256" key="1">
    <source>
        <dbReference type="ARBA" id="ARBA00011043"/>
    </source>
</evidence>
<feature type="binding site" evidence="7">
    <location>
        <begin position="252"/>
        <end position="258"/>
    </location>
    <ligand>
        <name>GTP</name>
        <dbReference type="ChEBI" id="CHEBI:37565"/>
    </ligand>
</feature>
<keyword evidence="7" id="KW-0378">Hydrolase</keyword>
<dbReference type="CDD" id="cd04164">
    <property type="entry name" value="trmE"/>
    <property type="match status" value="1"/>
</dbReference>
<dbReference type="InterPro" id="IPR018948">
    <property type="entry name" value="GTP-bd_TrmE_N"/>
</dbReference>
<dbReference type="CDD" id="cd01038">
    <property type="entry name" value="Endonuclease_DUF559"/>
    <property type="match status" value="1"/>
</dbReference>
<dbReference type="PANTHER" id="PTHR42714">
    <property type="entry name" value="TRNA MODIFICATION GTPASE GTPBP3"/>
    <property type="match status" value="1"/>
</dbReference>
<comment type="subcellular location">
    <subcellularLocation>
        <location evidence="7">Cytoplasm</location>
    </subcellularLocation>
</comment>
<evidence type="ECO:0000256" key="3">
    <source>
        <dbReference type="ARBA" id="ARBA00022741"/>
    </source>
</evidence>
<protein>
    <recommendedName>
        <fullName evidence="7">tRNA modification GTPase MnmE</fullName>
        <ecNumber evidence="7">3.6.-.-</ecNumber>
    </recommendedName>
</protein>
<proteinExistence type="inferred from homology"/>
<dbReference type="InterPro" id="IPR027266">
    <property type="entry name" value="TrmE/GcvT-like"/>
</dbReference>
<accession>A0ABW5J9Y3</accession>
<dbReference type="InterPro" id="IPR006073">
    <property type="entry name" value="GTP-bd"/>
</dbReference>
<comment type="subunit">
    <text evidence="7">Homodimer. Heterotetramer of two MnmE and two MnmG subunits.</text>
</comment>
<dbReference type="SUPFAM" id="SSF52540">
    <property type="entry name" value="P-loop containing nucleoside triphosphate hydrolases"/>
    <property type="match status" value="1"/>
</dbReference>
<feature type="binding site" evidence="7">
    <location>
        <position position="252"/>
    </location>
    <ligand>
        <name>K(+)</name>
        <dbReference type="ChEBI" id="CHEBI:29103"/>
    </ligand>
</feature>
<keyword evidence="12" id="KW-1185">Reference proteome</keyword>
<dbReference type="InterPro" id="IPR004520">
    <property type="entry name" value="GTPase_MnmE"/>
</dbReference>
<dbReference type="Pfam" id="PF10396">
    <property type="entry name" value="TrmE_N"/>
    <property type="match status" value="1"/>
</dbReference>
<dbReference type="InterPro" id="IPR025867">
    <property type="entry name" value="MnmE_helical"/>
</dbReference>
<dbReference type="NCBIfam" id="TIGR00231">
    <property type="entry name" value="small_GTP"/>
    <property type="match status" value="1"/>
</dbReference>
<feature type="binding site" evidence="7">
    <location>
        <begin position="233"/>
        <end position="238"/>
    </location>
    <ligand>
        <name>GTP</name>
        <dbReference type="ChEBI" id="CHEBI:37565"/>
    </ligand>
</feature>
<keyword evidence="6 7" id="KW-0342">GTP-binding</keyword>
<dbReference type="Gene3D" id="3.40.50.300">
    <property type="entry name" value="P-loop containing nucleotide triphosphate hydrolases"/>
    <property type="match status" value="1"/>
</dbReference>
<evidence type="ECO:0000256" key="5">
    <source>
        <dbReference type="ARBA" id="ARBA00022958"/>
    </source>
</evidence>
<dbReference type="InterPro" id="IPR031168">
    <property type="entry name" value="G_TrmE"/>
</dbReference>
<feature type="binding site" evidence="7">
    <location>
        <position position="237"/>
    </location>
    <ligand>
        <name>Mg(2+)</name>
        <dbReference type="ChEBI" id="CHEBI:18420"/>
    </ligand>
</feature>
<feature type="region of interest" description="Disordered" evidence="9">
    <location>
        <begin position="504"/>
        <end position="527"/>
    </location>
</feature>
<evidence type="ECO:0000313" key="12">
    <source>
        <dbReference type="Proteomes" id="UP001597510"/>
    </source>
</evidence>
<keyword evidence="2 7" id="KW-0819">tRNA processing</keyword>
<evidence type="ECO:0000259" key="10">
    <source>
        <dbReference type="PROSITE" id="PS51709"/>
    </source>
</evidence>
<keyword evidence="7" id="KW-0479">Metal-binding</keyword>
<dbReference type="InterPro" id="IPR011335">
    <property type="entry name" value="Restrct_endonuc-II-like"/>
</dbReference>
<keyword evidence="7" id="KW-0963">Cytoplasm</keyword>
<dbReference type="SUPFAM" id="SSF116878">
    <property type="entry name" value="TrmE connector domain"/>
    <property type="match status" value="1"/>
</dbReference>
<dbReference type="CDD" id="cd14858">
    <property type="entry name" value="TrmE_N"/>
    <property type="match status" value="1"/>
</dbReference>
<gene>
    <name evidence="7 11" type="primary">mnmE</name>
    <name evidence="7" type="synonym">trmE</name>
    <name evidence="11" type="ORF">ACFSR2_18270</name>
</gene>
<dbReference type="EMBL" id="JBHULC010000022">
    <property type="protein sequence ID" value="MFD2522851.1"/>
    <property type="molecule type" value="Genomic_DNA"/>
</dbReference>
<dbReference type="InterPro" id="IPR047216">
    <property type="entry name" value="Endonuclease_DUF559_bact"/>
</dbReference>
<dbReference type="Pfam" id="PF01926">
    <property type="entry name" value="MMR_HSR1"/>
    <property type="match status" value="1"/>
</dbReference>
<keyword evidence="3 7" id="KW-0547">Nucleotide-binding</keyword>
<dbReference type="PROSITE" id="PS51709">
    <property type="entry name" value="G_TRME"/>
    <property type="match status" value="1"/>
</dbReference>
<dbReference type="EC" id="3.6.-.-" evidence="7"/>
<evidence type="ECO:0000256" key="7">
    <source>
        <dbReference type="HAMAP-Rule" id="MF_00379"/>
    </source>
</evidence>
<dbReference type="InterPro" id="IPR005225">
    <property type="entry name" value="Small_GTP-bd"/>
</dbReference>
<dbReference type="HAMAP" id="MF_00379">
    <property type="entry name" value="GTPase_MnmE"/>
    <property type="match status" value="1"/>
</dbReference>
<comment type="caution">
    <text evidence="11">The sequence shown here is derived from an EMBL/GenBank/DDBJ whole genome shotgun (WGS) entry which is preliminary data.</text>
</comment>
<dbReference type="Gene3D" id="3.40.960.10">
    <property type="entry name" value="VSR Endonuclease"/>
    <property type="match status" value="1"/>
</dbReference>
<dbReference type="Gene3D" id="1.20.120.430">
    <property type="entry name" value="tRNA modification GTPase MnmE domain 2"/>
    <property type="match status" value="1"/>
</dbReference>
<keyword evidence="4 7" id="KW-0460">Magnesium</keyword>
<dbReference type="RefSeq" id="WP_340239516.1">
    <property type="nucleotide sequence ID" value="NZ_JBBEWC010000013.1"/>
</dbReference>
<sequence>MIQLDTICALATPQGVGAIGVLRVSGERTFEIVNKIFKGKDLTKVESHTIHFGTIRDYTDNAEGKIIDEVLLSVFKTPRSFTKEDVIEISCHGSDYIIKYILKLLIQNGCRMAKPGEFTQRAFLNGQFDLVQAEAVADLIAADSEAAHKTALNQMRGGFSTQLKALREELVHFASLVELELDFGEEDVEFAGRDDLRQLILKIQNFLKKLIDSFDSGNAIKEGIPVAIIGPPNAGKSTLLNILLNEDKAIVTDIAGTTRDVIEDILFIGGIKFRIIDTAGIRETKDVVETIGIERSKQAMEKAEIIILLFENEVDQLFLANTFADMVKDKEVIWVRNKIDLFSSPPAPLLQGEGGKSPTEAFKPSPPRRGAGGEESPAKSAFNVVSTNLLKKARELRRTSTETEEILWELLRNRQLGDRKFRRQHPLEDGYILDFYCDESRLGIEIDGAHHHEGTQKKYDAARSLEIEFIYGIKILRFSNREVLEDIEKVLQTIAEHFISSPPTPLLGGEGSKSPTETFKPSPLRRGLGEESINISAKNNIGIEELKDTIVAKAKIKKQSDTMLTNLRHYEHLVKSHDALEEVLKGLALGITGDFLAQDIRLSLYHLGEITGQITTDDLLANIFSKFCIGK</sequence>
<dbReference type="Proteomes" id="UP001597510">
    <property type="component" value="Unassembled WGS sequence"/>
</dbReference>
<keyword evidence="5 7" id="KW-0630">Potassium</keyword>
<evidence type="ECO:0000256" key="6">
    <source>
        <dbReference type="ARBA" id="ARBA00023134"/>
    </source>
</evidence>
<feature type="domain" description="TrmE-type G" evidence="10">
    <location>
        <begin position="223"/>
        <end position="555"/>
    </location>
</feature>
<dbReference type="SUPFAM" id="SSF52980">
    <property type="entry name" value="Restriction endonuclease-like"/>
    <property type="match status" value="1"/>
</dbReference>
<evidence type="ECO:0000256" key="9">
    <source>
        <dbReference type="SAM" id="MobiDB-lite"/>
    </source>
</evidence>
<comment type="cofactor">
    <cofactor evidence="7">
        <name>K(+)</name>
        <dbReference type="ChEBI" id="CHEBI:29103"/>
    </cofactor>
    <text evidence="7">Binds 1 potassium ion per subunit.</text>
</comment>
<dbReference type="Pfam" id="PF12631">
    <property type="entry name" value="MnmE_helical"/>
    <property type="match status" value="1"/>
</dbReference>